<comment type="caution">
    <text evidence="1">The sequence shown here is derived from an EMBL/GenBank/DDBJ whole genome shotgun (WGS) entry which is preliminary data.</text>
</comment>
<dbReference type="Gene3D" id="3.40.50.2000">
    <property type="entry name" value="Glycogen Phosphorylase B"/>
    <property type="match status" value="1"/>
</dbReference>
<dbReference type="AlphaFoldDB" id="A0A935KCK6"/>
<reference evidence="1 2" key="1">
    <citation type="submission" date="2020-10" db="EMBL/GenBank/DDBJ databases">
        <title>Connecting structure to function with the recovery of over 1000 high-quality activated sludge metagenome-assembled genomes encoding full-length rRNA genes using long-read sequencing.</title>
        <authorList>
            <person name="Singleton C.M."/>
            <person name="Petriglieri F."/>
            <person name="Kristensen J.M."/>
            <person name="Kirkegaard R.H."/>
            <person name="Michaelsen T.Y."/>
            <person name="Andersen M.H."/>
            <person name="Karst S.M."/>
            <person name="Dueholm M.S."/>
            <person name="Nielsen P.H."/>
            <person name="Albertsen M."/>
        </authorList>
    </citation>
    <scope>NUCLEOTIDE SEQUENCE [LARGE SCALE GENOMIC DNA]</scope>
    <source>
        <strain evidence="1">EsbW_18-Q3-R4-48_BATAC.463</strain>
    </source>
</reference>
<dbReference type="Proteomes" id="UP000739411">
    <property type="component" value="Unassembled WGS sequence"/>
</dbReference>
<gene>
    <name evidence="1" type="ORF">IPJ38_15030</name>
</gene>
<evidence type="ECO:0000313" key="1">
    <source>
        <dbReference type="EMBL" id="MBK7416216.1"/>
    </source>
</evidence>
<dbReference type="EMBL" id="JADJMS010000035">
    <property type="protein sequence ID" value="MBK7416216.1"/>
    <property type="molecule type" value="Genomic_DNA"/>
</dbReference>
<dbReference type="CDD" id="cd03801">
    <property type="entry name" value="GT4_PimA-like"/>
    <property type="match status" value="1"/>
</dbReference>
<evidence type="ECO:0000313" key="2">
    <source>
        <dbReference type="Proteomes" id="UP000739411"/>
    </source>
</evidence>
<organism evidence="1 2">
    <name type="scientific">Candidatus Dechloromonas phosphorivorans</name>
    <dbReference type="NCBI Taxonomy" id="2899244"/>
    <lineage>
        <taxon>Bacteria</taxon>
        <taxon>Pseudomonadati</taxon>
        <taxon>Pseudomonadota</taxon>
        <taxon>Betaproteobacteria</taxon>
        <taxon>Rhodocyclales</taxon>
        <taxon>Azonexaceae</taxon>
        <taxon>Dechloromonas</taxon>
    </lineage>
</organism>
<sequence length="219" mass="24518">MTRDYVIARNRRNIPIHFVPGVVVNPSYFFPSVCRRKSENNVFHVCFVAEKYMEKGVNKGYPIFIEAAKSLALERENIHFHVVGNFDSSDVMVTDIANRIKFHGRLMTSELKGFFSRMDVIVSPNQPFLLHPGNFDGFPTGCCVEASLCGVTVVATDELKQNPGYCDGEDMLIVPPLSSLIADTLRNLVDHPDHCFSLGVRGKAMSRMFYAPSRQIGPS</sequence>
<dbReference type="Pfam" id="PF13692">
    <property type="entry name" value="Glyco_trans_1_4"/>
    <property type="match status" value="1"/>
</dbReference>
<protein>
    <submittedName>
        <fullName evidence="1">Glycosyltransferase family 4 protein</fullName>
    </submittedName>
</protein>
<accession>A0A935KCK6</accession>
<proteinExistence type="predicted"/>
<name>A0A935KCK6_9RHOO</name>
<dbReference type="SUPFAM" id="SSF53756">
    <property type="entry name" value="UDP-Glycosyltransferase/glycogen phosphorylase"/>
    <property type="match status" value="1"/>
</dbReference>
<dbReference type="PANTHER" id="PTHR12526">
    <property type="entry name" value="GLYCOSYLTRANSFERASE"/>
    <property type="match status" value="1"/>
</dbReference>